<reference evidence="3" key="1">
    <citation type="journal article" date="2019" name="Int. J. Syst. Evol. Microbiol.">
        <title>The Global Catalogue of Microorganisms (GCM) 10K type strain sequencing project: providing services to taxonomists for standard genome sequencing and annotation.</title>
        <authorList>
            <consortium name="The Broad Institute Genomics Platform"/>
            <consortium name="The Broad Institute Genome Sequencing Center for Infectious Disease"/>
            <person name="Wu L."/>
            <person name="Ma J."/>
        </authorList>
    </citation>
    <scope>NUCLEOTIDE SEQUENCE [LARGE SCALE GENOMIC DNA]</scope>
    <source>
        <strain evidence="3">KCTC 52640</strain>
    </source>
</reference>
<evidence type="ECO:0000313" key="3">
    <source>
        <dbReference type="Proteomes" id="UP001595462"/>
    </source>
</evidence>
<keyword evidence="1" id="KW-0812">Transmembrane</keyword>
<organism evidence="2 3">
    <name type="scientific">Salinisphaera aquimarina</name>
    <dbReference type="NCBI Taxonomy" id="2094031"/>
    <lineage>
        <taxon>Bacteria</taxon>
        <taxon>Pseudomonadati</taxon>
        <taxon>Pseudomonadota</taxon>
        <taxon>Gammaproteobacteria</taxon>
        <taxon>Salinisphaerales</taxon>
        <taxon>Salinisphaeraceae</taxon>
        <taxon>Salinisphaera</taxon>
    </lineage>
</organism>
<keyword evidence="1" id="KW-1133">Transmembrane helix</keyword>
<keyword evidence="1" id="KW-0472">Membrane</keyword>
<sequence>MPNNNLAISLLLLRLSVFFAILMWVIDKFLNPGHASGIFQAFYGIGGVGTAVVWLLGAIELLILLAFVAGIARTWSYGLVLLIHGGSTLASFGKYLAPFEGPNLLFFAAWPMWAGCIALFLLRDADRFTLGR</sequence>
<evidence type="ECO:0000256" key="1">
    <source>
        <dbReference type="SAM" id="Phobius"/>
    </source>
</evidence>
<gene>
    <name evidence="2" type="ORF">ACFOSU_19085</name>
</gene>
<evidence type="ECO:0008006" key="4">
    <source>
        <dbReference type="Google" id="ProtNLM"/>
    </source>
</evidence>
<proteinExistence type="predicted"/>
<feature type="transmembrane region" description="Helical" evidence="1">
    <location>
        <begin position="38"/>
        <end position="69"/>
    </location>
</feature>
<name>A0ABV7ETD5_9GAMM</name>
<feature type="transmembrane region" description="Helical" evidence="1">
    <location>
        <begin position="104"/>
        <end position="122"/>
    </location>
</feature>
<dbReference type="RefSeq" id="WP_380691531.1">
    <property type="nucleotide sequence ID" value="NZ_JBHRSS010000009.1"/>
</dbReference>
<comment type="caution">
    <text evidence="2">The sequence shown here is derived from an EMBL/GenBank/DDBJ whole genome shotgun (WGS) entry which is preliminary data.</text>
</comment>
<dbReference type="EMBL" id="JBHRSS010000009">
    <property type="protein sequence ID" value="MFC3105979.1"/>
    <property type="molecule type" value="Genomic_DNA"/>
</dbReference>
<keyword evidence="3" id="KW-1185">Reference proteome</keyword>
<protein>
    <recommendedName>
        <fullName evidence="4">DoxX family protein</fullName>
    </recommendedName>
</protein>
<feature type="transmembrane region" description="Helical" evidence="1">
    <location>
        <begin position="6"/>
        <end position="26"/>
    </location>
</feature>
<evidence type="ECO:0000313" key="2">
    <source>
        <dbReference type="EMBL" id="MFC3105979.1"/>
    </source>
</evidence>
<dbReference type="Proteomes" id="UP001595462">
    <property type="component" value="Unassembled WGS sequence"/>
</dbReference>
<accession>A0ABV7ETD5</accession>